<reference evidence="10" key="1">
    <citation type="journal article" date="2019" name="Int. J. Syst. Evol. Microbiol.">
        <title>The Global Catalogue of Microorganisms (GCM) 10K type strain sequencing project: providing services to taxonomists for standard genome sequencing and annotation.</title>
        <authorList>
            <consortium name="The Broad Institute Genomics Platform"/>
            <consortium name="The Broad Institute Genome Sequencing Center for Infectious Disease"/>
            <person name="Wu L."/>
            <person name="Ma J."/>
        </authorList>
    </citation>
    <scope>NUCLEOTIDE SEQUENCE [LARGE SCALE GENOMIC DNA]</scope>
    <source>
        <strain evidence="10">JCM 32206</strain>
    </source>
</reference>
<feature type="transmembrane region" description="Helical" evidence="7">
    <location>
        <begin position="277"/>
        <end position="296"/>
    </location>
</feature>
<evidence type="ECO:0000256" key="2">
    <source>
        <dbReference type="ARBA" id="ARBA00007400"/>
    </source>
</evidence>
<evidence type="ECO:0000313" key="9">
    <source>
        <dbReference type="EMBL" id="GAA4471139.1"/>
    </source>
</evidence>
<feature type="transmembrane region" description="Helical" evidence="7">
    <location>
        <begin position="216"/>
        <end position="233"/>
    </location>
</feature>
<comment type="subcellular location">
    <subcellularLocation>
        <location evidence="1">Cell membrane</location>
        <topology evidence="1">Multi-pass membrane protein</topology>
    </subcellularLocation>
</comment>
<dbReference type="PANTHER" id="PTHR40074:SF2">
    <property type="entry name" value="O-ACETYLTRANSFERASE WECH"/>
    <property type="match status" value="1"/>
</dbReference>
<keyword evidence="9" id="KW-0012">Acyltransferase</keyword>
<evidence type="ECO:0000256" key="4">
    <source>
        <dbReference type="ARBA" id="ARBA00022692"/>
    </source>
</evidence>
<keyword evidence="4 7" id="KW-0812">Transmembrane</keyword>
<feature type="transmembrane region" description="Helical" evidence="7">
    <location>
        <begin position="153"/>
        <end position="172"/>
    </location>
</feature>
<gene>
    <name evidence="9" type="ORF">GCM10023094_01240</name>
</gene>
<keyword evidence="5 7" id="KW-1133">Transmembrane helix</keyword>
<feature type="domain" description="Acyltransferase 3" evidence="8">
    <location>
        <begin position="17"/>
        <end position="292"/>
    </location>
</feature>
<evidence type="ECO:0000256" key="1">
    <source>
        <dbReference type="ARBA" id="ARBA00004651"/>
    </source>
</evidence>
<evidence type="ECO:0000256" key="6">
    <source>
        <dbReference type="ARBA" id="ARBA00023136"/>
    </source>
</evidence>
<dbReference type="Proteomes" id="UP001501183">
    <property type="component" value="Unassembled WGS sequence"/>
</dbReference>
<dbReference type="GO" id="GO:0016746">
    <property type="term" value="F:acyltransferase activity"/>
    <property type="evidence" value="ECO:0007669"/>
    <property type="project" value="UniProtKB-KW"/>
</dbReference>
<keyword evidence="9" id="KW-0808">Transferase</keyword>
<keyword evidence="3" id="KW-1003">Cell membrane</keyword>
<comment type="similarity">
    <text evidence="2">Belongs to the acyltransferase 3 family.</text>
</comment>
<accession>A0ABP8NUL3</accession>
<dbReference type="EMBL" id="BAABFB010000007">
    <property type="protein sequence ID" value="GAA4471139.1"/>
    <property type="molecule type" value="Genomic_DNA"/>
</dbReference>
<name>A0ABP8NUL3_9NOCA</name>
<feature type="transmembrane region" description="Helical" evidence="7">
    <location>
        <begin position="184"/>
        <end position="204"/>
    </location>
</feature>
<comment type="caution">
    <text evidence="9">The sequence shown here is derived from an EMBL/GenBank/DDBJ whole genome shotgun (WGS) entry which is preliminary data.</text>
</comment>
<keyword evidence="10" id="KW-1185">Reference proteome</keyword>
<keyword evidence="6 7" id="KW-0472">Membrane</keyword>
<sequence>MIGATATQGLLAPDDSPWRYAYLALADIRLPLFTVISGYVYAMRPVERWQNYPRLVAGKSRRLLIPLITVGTLLYAALEIVPDTNSKPSVALWQTYLFGFEHLWFLQSIFLIFLTVGVLDSWGALASRQSWAVVTIAASIVFVIVHIPPTLDVFTVSGAVRLLPFFLLGYGLRRHSLFDLRGRPALLAVAAFAAVYAVRLLVVFRVYSLDVHADRALTIAVGAIAVVLIYSARNLVNARVLVWIGGFSFGIYLFHVFATAASRIALEHLGLHARPELFVVGLVAGIAAPIAFQLAVRRSRLLHTLLFGEKTQAPVRRRPALEAAPRTRNPWTIGQATIGQARVELARLSAFVTRIGSMPERRAAPTRPPSVH</sequence>
<dbReference type="Pfam" id="PF01757">
    <property type="entry name" value="Acyl_transf_3"/>
    <property type="match status" value="1"/>
</dbReference>
<feature type="transmembrane region" description="Helical" evidence="7">
    <location>
        <begin position="63"/>
        <end position="82"/>
    </location>
</feature>
<feature type="transmembrane region" description="Helical" evidence="7">
    <location>
        <begin position="240"/>
        <end position="265"/>
    </location>
</feature>
<evidence type="ECO:0000313" key="10">
    <source>
        <dbReference type="Proteomes" id="UP001501183"/>
    </source>
</evidence>
<evidence type="ECO:0000256" key="3">
    <source>
        <dbReference type="ARBA" id="ARBA00022475"/>
    </source>
</evidence>
<dbReference type="InterPro" id="IPR002656">
    <property type="entry name" value="Acyl_transf_3_dom"/>
</dbReference>
<evidence type="ECO:0000259" key="8">
    <source>
        <dbReference type="Pfam" id="PF01757"/>
    </source>
</evidence>
<evidence type="ECO:0000256" key="5">
    <source>
        <dbReference type="ARBA" id="ARBA00022989"/>
    </source>
</evidence>
<dbReference type="PANTHER" id="PTHR40074">
    <property type="entry name" value="O-ACETYLTRANSFERASE WECH"/>
    <property type="match status" value="1"/>
</dbReference>
<organism evidence="9 10">
    <name type="scientific">Rhodococcus olei</name>
    <dbReference type="NCBI Taxonomy" id="2161675"/>
    <lineage>
        <taxon>Bacteria</taxon>
        <taxon>Bacillati</taxon>
        <taxon>Actinomycetota</taxon>
        <taxon>Actinomycetes</taxon>
        <taxon>Mycobacteriales</taxon>
        <taxon>Nocardiaceae</taxon>
        <taxon>Rhodococcus</taxon>
    </lineage>
</organism>
<evidence type="ECO:0000256" key="7">
    <source>
        <dbReference type="SAM" id="Phobius"/>
    </source>
</evidence>
<feature type="transmembrane region" description="Helical" evidence="7">
    <location>
        <begin position="102"/>
        <end position="119"/>
    </location>
</feature>
<feature type="transmembrane region" description="Helical" evidence="7">
    <location>
        <begin position="131"/>
        <end position="147"/>
    </location>
</feature>
<proteinExistence type="inferred from homology"/>
<feature type="transmembrane region" description="Helical" evidence="7">
    <location>
        <begin position="20"/>
        <end position="42"/>
    </location>
</feature>
<protein>
    <submittedName>
        <fullName evidence="9">Acyltransferase</fullName>
    </submittedName>
</protein>